<name>F2TN84_AJEDA</name>
<organism evidence="1">
    <name type="scientific">Ajellomyces dermatitidis (strain ATCC 18188 / CBS 674.68)</name>
    <name type="common">Blastomyces dermatitidis</name>
    <dbReference type="NCBI Taxonomy" id="653446"/>
    <lineage>
        <taxon>Eukaryota</taxon>
        <taxon>Fungi</taxon>
        <taxon>Dikarya</taxon>
        <taxon>Ascomycota</taxon>
        <taxon>Pezizomycotina</taxon>
        <taxon>Eurotiomycetes</taxon>
        <taxon>Eurotiomycetidae</taxon>
        <taxon>Onygenales</taxon>
        <taxon>Ajellomycetaceae</taxon>
        <taxon>Blastomyces</taxon>
    </lineage>
</organism>
<evidence type="ECO:0000313" key="1">
    <source>
        <dbReference type="EMBL" id="EGE84697.1"/>
    </source>
</evidence>
<gene>
    <name evidence="1" type="ORF">BDDG_07642</name>
</gene>
<sequence length="142" mass="16091">MAAITHSRRILAPAGIAERFITAMNNRIDDVEHFKSIEKCLGNALDQLCYEICDAGRDDSDITRAQAIYQMLEDTKSEVEDARIHKECTMDETEAMLKKLLTSNDVDDTTKAEINKSVMLHQAYRSKCDKECQQAMSQQGEE</sequence>
<evidence type="ECO:0008006" key="2">
    <source>
        <dbReference type="Google" id="ProtNLM"/>
    </source>
</evidence>
<accession>F2TN84</accession>
<dbReference type="EMBL" id="GG749475">
    <property type="protein sequence ID" value="EGE84697.1"/>
    <property type="molecule type" value="Genomic_DNA"/>
</dbReference>
<dbReference type="AlphaFoldDB" id="F2TN84"/>
<dbReference type="Proteomes" id="UP000007802">
    <property type="component" value="Unassembled WGS sequence"/>
</dbReference>
<protein>
    <recommendedName>
        <fullName evidence="2">Fungal N-terminal domain-containing protein</fullName>
    </recommendedName>
</protein>
<reference evidence="1" key="1">
    <citation type="submission" date="2010-03" db="EMBL/GenBank/DDBJ databases">
        <title>Annotation of Blastomyces dermatitidis strain ATCC 18188.</title>
        <authorList>
            <consortium name="The Broad Institute Genome Sequencing Platform"/>
            <consortium name="Broad Institute Genome Sequencing Center for Infectious Disease."/>
            <person name="Cuomo C."/>
            <person name="Klein B."/>
            <person name="Sullivan T."/>
            <person name="Heitman J."/>
            <person name="Young S."/>
            <person name="Zeng Q."/>
            <person name="Gargeya S."/>
            <person name="Alvarado L."/>
            <person name="Berlin A.M."/>
            <person name="Chapman S.B."/>
            <person name="Chen Z."/>
            <person name="Freedman E."/>
            <person name="Gellesch M."/>
            <person name="Goldberg J."/>
            <person name="Griggs A."/>
            <person name="Gujja S."/>
            <person name="Heilman E."/>
            <person name="Heiman D."/>
            <person name="Howarth C."/>
            <person name="Mehta T."/>
            <person name="Neiman D."/>
            <person name="Pearson M."/>
            <person name="Roberts A."/>
            <person name="Saif S."/>
            <person name="Shea T."/>
            <person name="Shenoy N."/>
            <person name="Sisk P."/>
            <person name="Stolte C."/>
            <person name="Sykes S."/>
            <person name="White J."/>
            <person name="Yandava C."/>
            <person name="Haas B."/>
            <person name="Nusbaum C."/>
            <person name="Birren B."/>
        </authorList>
    </citation>
    <scope>NUCLEOTIDE SEQUENCE [LARGE SCALE GENOMIC DNA]</scope>
    <source>
        <strain evidence="1">ATCC 18188</strain>
    </source>
</reference>
<proteinExistence type="predicted"/>
<dbReference type="OrthoDB" id="10468636at2759"/>
<dbReference type="HOGENOM" id="CLU_151391_0_0_1"/>